<proteinExistence type="predicted"/>
<dbReference type="Proteomes" id="UP000013961">
    <property type="component" value="Chromosome"/>
</dbReference>
<organism evidence="1 2">
    <name type="scientific">Mycobacteroides abscessus subsp. bolletii 50594</name>
    <dbReference type="NCBI Taxonomy" id="1303024"/>
    <lineage>
        <taxon>Bacteria</taxon>
        <taxon>Bacillati</taxon>
        <taxon>Actinomycetota</taxon>
        <taxon>Actinomycetes</taxon>
        <taxon>Mycobacteriales</taxon>
        <taxon>Mycobacteriaceae</taxon>
        <taxon>Mycobacteroides</taxon>
        <taxon>Mycobacteroides abscessus</taxon>
    </lineage>
</organism>
<gene>
    <name evidence="1" type="ORF">MASS_4368</name>
</gene>
<dbReference type="AlphaFoldDB" id="A0AB33AGF2"/>
<protein>
    <submittedName>
        <fullName evidence="1">Uncharacterized protein</fullName>
    </submittedName>
</protein>
<name>A0AB33AGF2_9MYCO</name>
<reference evidence="1 2" key="1">
    <citation type="journal article" date="2013" name="Genome Announc.">
        <title>Complete Genome Sequence of Mycobacterium massiliense Clinical Strain Asan 50594, Belonging to the Type II Genotype.</title>
        <authorList>
            <person name="Kim B.J."/>
            <person name="Kim B.R."/>
            <person name="Hong S.H."/>
            <person name="Seok S.H."/>
            <person name="Kook Y.H."/>
            <person name="Kim B.J."/>
        </authorList>
    </citation>
    <scope>NUCLEOTIDE SEQUENCE [LARGE SCALE GENOMIC DNA]</scope>
    <source>
        <strain evidence="1 2">50594</strain>
    </source>
</reference>
<accession>A0AB33AGF2</accession>
<evidence type="ECO:0000313" key="2">
    <source>
        <dbReference type="Proteomes" id="UP000013961"/>
    </source>
</evidence>
<evidence type="ECO:0000313" key="1">
    <source>
        <dbReference type="EMBL" id="AGM30970.1"/>
    </source>
</evidence>
<dbReference type="KEGG" id="mabb:MASS_4368"/>
<dbReference type="EMBL" id="CP004374">
    <property type="protein sequence ID" value="AGM30970.1"/>
    <property type="molecule type" value="Genomic_DNA"/>
</dbReference>
<sequence>MSEQFGITEEMAGATWHQEIAPAVQIVMDRLQDPTDFRVSSESVLAEDDTATDPYHLSHSARWCLNSAVDHLHALKTLVVDARALHSSASYGLARGALENLGAAFWILHSDDRAIRIEHSLRWWAKNFKDQELATKTMSNRTPLSAKLDRIEALAREAACDLSKIRNGYSSTEALTYADTNSTASNPYLIWQICSGFAHGRPWAALAINEMEKRPTEAPGISLVRFTADHTRLLAITKLTMHLLEDVLRLYQDRSAGA</sequence>